<reference evidence="2 3" key="1">
    <citation type="journal article" date="2019" name="Sci. Rep.">
        <title>Sulfobacillus thermotolerans: new insights into resistance and metabolic capacities of acidophilic chemolithotrophs.</title>
        <authorList>
            <person name="Panyushkina A.E."/>
            <person name="Babenko V.V."/>
            <person name="Nikitina A.S."/>
            <person name="Selezneva O.V."/>
            <person name="Tsaplina I.A."/>
            <person name="Letarova M.A."/>
            <person name="Kostryukova E.S."/>
            <person name="Letarov A.V."/>
        </authorList>
    </citation>
    <scope>NUCLEOTIDE SEQUENCE [LARGE SCALE GENOMIC DNA]</scope>
    <source>
        <strain evidence="2 3">Kr1</strain>
    </source>
</reference>
<feature type="transmembrane region" description="Helical" evidence="1">
    <location>
        <begin position="124"/>
        <end position="145"/>
    </location>
</feature>
<evidence type="ECO:0000313" key="3">
    <source>
        <dbReference type="Proteomes" id="UP000325292"/>
    </source>
</evidence>
<gene>
    <name evidence="2" type="ORF">BXT84_14390</name>
</gene>
<feature type="transmembrane region" description="Helical" evidence="1">
    <location>
        <begin position="250"/>
        <end position="269"/>
    </location>
</feature>
<feature type="transmembrane region" description="Helical" evidence="1">
    <location>
        <begin position="219"/>
        <end position="238"/>
    </location>
</feature>
<protein>
    <submittedName>
        <fullName evidence="2">Uncharacterized protein</fullName>
    </submittedName>
</protein>
<organism evidence="2 3">
    <name type="scientific">Sulfobacillus thermotolerans</name>
    <dbReference type="NCBI Taxonomy" id="338644"/>
    <lineage>
        <taxon>Bacteria</taxon>
        <taxon>Bacillati</taxon>
        <taxon>Bacillota</taxon>
        <taxon>Clostridia</taxon>
        <taxon>Eubacteriales</taxon>
        <taxon>Clostridiales Family XVII. Incertae Sedis</taxon>
        <taxon>Sulfobacillus</taxon>
    </lineage>
</organism>
<feature type="transmembrane region" description="Helical" evidence="1">
    <location>
        <begin position="97"/>
        <end position="118"/>
    </location>
</feature>
<accession>A0ABN5H2V1</accession>
<evidence type="ECO:0000256" key="1">
    <source>
        <dbReference type="SAM" id="Phobius"/>
    </source>
</evidence>
<keyword evidence="1" id="KW-1133">Transmembrane helix</keyword>
<keyword evidence="1" id="KW-0472">Membrane</keyword>
<feature type="transmembrane region" description="Helical" evidence="1">
    <location>
        <begin position="157"/>
        <end position="175"/>
    </location>
</feature>
<proteinExistence type="predicted"/>
<evidence type="ECO:0000313" key="2">
    <source>
        <dbReference type="EMBL" id="AUW94995.1"/>
    </source>
</evidence>
<dbReference type="Proteomes" id="UP000325292">
    <property type="component" value="Chromosome"/>
</dbReference>
<feature type="transmembrane region" description="Helical" evidence="1">
    <location>
        <begin position="61"/>
        <end position="85"/>
    </location>
</feature>
<name>A0ABN5H2V1_9FIRM</name>
<keyword evidence="3" id="KW-1185">Reference proteome</keyword>
<dbReference type="EMBL" id="CP019454">
    <property type="protein sequence ID" value="AUW94995.1"/>
    <property type="molecule type" value="Genomic_DNA"/>
</dbReference>
<keyword evidence="1" id="KW-0812">Transmembrane</keyword>
<sequence length="308" mass="33646">MAFNARRTLTYGLGSLWIVDALLKLQPAMYHAFLISNVLAPAATDSQPAWLYHVMLAGAKWWVHLGILSNIVNFDIELIIGILILWGPDRVMGRTGLWLSCAWGIVLWVFAEGLGGLVSGSPTIIQGSPGSIPFYLVAAVLLLAPKTLWTKENRSRLARWGFGGFWLLGLLWQVLPSSGFWTGPGLAAQFGDVTMNGPEPAWLQMTINALVISAQTHPVLDNAIFSLIMALIAILNFWNPEATITHIVEFAWLLFLWAIPQAFGTLLTGTGTDPGMMWPYALLIVALAWPTQPMSTTKPVSVTAKNAP</sequence>